<organism evidence="2 3">
    <name type="scientific">Catenovulum sediminis</name>
    <dbReference type="NCBI Taxonomy" id="1740262"/>
    <lineage>
        <taxon>Bacteria</taxon>
        <taxon>Pseudomonadati</taxon>
        <taxon>Pseudomonadota</taxon>
        <taxon>Gammaproteobacteria</taxon>
        <taxon>Alteromonadales</taxon>
        <taxon>Alteromonadaceae</taxon>
        <taxon>Catenovulum</taxon>
    </lineage>
</organism>
<evidence type="ECO:0000256" key="1">
    <source>
        <dbReference type="ARBA" id="ARBA00023186"/>
    </source>
</evidence>
<proteinExistence type="predicted"/>
<dbReference type="EMBL" id="JBELOE010000217">
    <property type="protein sequence ID" value="MER2492674.1"/>
    <property type="molecule type" value="Genomic_DNA"/>
</dbReference>
<accession>A0ABV1RIG2</accession>
<keyword evidence="1" id="KW-0143">Chaperone</keyword>
<evidence type="ECO:0000313" key="2">
    <source>
        <dbReference type="EMBL" id="MER2492674.1"/>
    </source>
</evidence>
<name>A0ABV1RIG2_9ALTE</name>
<dbReference type="SUPFAM" id="SSF46565">
    <property type="entry name" value="Chaperone J-domain"/>
    <property type="match status" value="1"/>
</dbReference>
<comment type="caution">
    <text evidence="2">The sequence shown here is derived from an EMBL/GenBank/DDBJ whole genome shotgun (WGS) entry which is preliminary data.</text>
</comment>
<evidence type="ECO:0000313" key="3">
    <source>
        <dbReference type="Proteomes" id="UP001467690"/>
    </source>
</evidence>
<sequence length="403" mass="47330">MTLANIKFKNKDNTSSNQALNKVWKKIEKQQIRNEELKTKIEDFYQDFCLLAEEKEANITQSTAKLVHHLTGFLSRKSLSETRRSCLLDWIELEINYIADNPFSRGIDTHEMRLNIHDQLSRVLDDSNMVNEDVDPDDVRDMLEDILEMDVDLTDAELIEMALDPDNLQAYIESILEQNEDDEFAEYENVGKDDPFEDDYIFDDEDPFSGYQSQQNHFEHDEGLEKKLNALFKSSQINKMYKKLAQILHPDKEQNEIKKQDKIDLMQKLSSAKQQNDVFTIFTLYSQYVPEAEINLDGESTAAIIELLYNKLRDLELEHQQIIQPDSPQNMVWRRFGEGSKKQIKANIQAHLETLNEKQKGIEYLINECTNLKLLNRELAARQEIEKIEAFEMFNELMEKHFF</sequence>
<dbReference type="Proteomes" id="UP001467690">
    <property type="component" value="Unassembled WGS sequence"/>
</dbReference>
<keyword evidence="3" id="KW-1185">Reference proteome</keyword>
<protein>
    <recommendedName>
        <fullName evidence="4">J domain-containing protein</fullName>
    </recommendedName>
</protein>
<dbReference type="Gene3D" id="1.10.287.110">
    <property type="entry name" value="DnaJ domain"/>
    <property type="match status" value="1"/>
</dbReference>
<dbReference type="InterPro" id="IPR036869">
    <property type="entry name" value="J_dom_sf"/>
</dbReference>
<evidence type="ECO:0008006" key="4">
    <source>
        <dbReference type="Google" id="ProtNLM"/>
    </source>
</evidence>
<reference evidence="2 3" key="1">
    <citation type="submission" date="2024-06" db="EMBL/GenBank/DDBJ databases">
        <authorList>
            <person name="Chen R.Y."/>
        </authorList>
    </citation>
    <scope>NUCLEOTIDE SEQUENCE [LARGE SCALE GENOMIC DNA]</scope>
    <source>
        <strain evidence="2 3">D2</strain>
    </source>
</reference>
<dbReference type="RefSeq" id="WP_350402133.1">
    <property type="nucleotide sequence ID" value="NZ_JBELOE010000217.1"/>
</dbReference>
<gene>
    <name evidence="2" type="ORF">ABS311_12380</name>
</gene>